<dbReference type="RefSeq" id="WP_003370831.1">
    <property type="nucleotide sequence ID" value="NZ_JACBBA010000001.1"/>
</dbReference>
<name>A0A6B4JJ29_CLOBO</name>
<comment type="caution">
    <text evidence="1">The sequence shown here is derived from an EMBL/GenBank/DDBJ whole genome shotgun (WGS) entry which is preliminary data.</text>
</comment>
<dbReference type="AlphaFoldDB" id="A0A6B4JJ29"/>
<dbReference type="Proteomes" id="UP000486903">
    <property type="component" value="Unassembled WGS sequence"/>
</dbReference>
<protein>
    <submittedName>
        <fullName evidence="1">Uncharacterized protein</fullName>
    </submittedName>
</protein>
<reference evidence="1 2" key="1">
    <citation type="submission" date="2019-04" db="EMBL/GenBank/DDBJ databases">
        <title>Genome sequencing of Clostridium botulinum Groups I-IV and Clostridium butyricum.</title>
        <authorList>
            <person name="Brunt J."/>
            <person name="Van Vliet A.H.M."/>
            <person name="Stringer S.C."/>
            <person name="Carter A.T."/>
            <person name="Peck M.W."/>
        </authorList>
    </citation>
    <scope>NUCLEOTIDE SEQUENCE [LARGE SCALE GENOMIC DNA]</scope>
    <source>
        <strain evidence="1 2">BL81</strain>
    </source>
</reference>
<organism evidence="1 2">
    <name type="scientific">Clostridium botulinum</name>
    <dbReference type="NCBI Taxonomy" id="1491"/>
    <lineage>
        <taxon>Bacteria</taxon>
        <taxon>Bacillati</taxon>
        <taxon>Bacillota</taxon>
        <taxon>Clostridia</taxon>
        <taxon>Eubacteriales</taxon>
        <taxon>Clostridiaceae</taxon>
        <taxon>Clostridium</taxon>
    </lineage>
</organism>
<evidence type="ECO:0000313" key="1">
    <source>
        <dbReference type="EMBL" id="NFV24679.1"/>
    </source>
</evidence>
<accession>A0A6B4JJ29</accession>
<proteinExistence type="predicted"/>
<gene>
    <name evidence="1" type="ORF">FDG31_00585</name>
</gene>
<evidence type="ECO:0000313" key="2">
    <source>
        <dbReference type="Proteomes" id="UP000486903"/>
    </source>
</evidence>
<sequence>MKNKFYKNKWFIAIIISLVLIIGGIAIYDIMQVSNPIATYQKMQKNGNIEDSVGASAKLAIGVDRDVSISVKDNKVDLFLDLPSNITKKELKNEEVRIINEIQKTEYKDYISGLTIQHLTDWKNKENDRDVTALVWLDGDKVKYEYNNDNIEQQASMCFFKDTVKEY</sequence>
<dbReference type="EMBL" id="SXFB01000001">
    <property type="protein sequence ID" value="NFV24679.1"/>
    <property type="molecule type" value="Genomic_DNA"/>
</dbReference>